<dbReference type="OrthoDB" id="9787585at2"/>
<evidence type="ECO:0000259" key="11">
    <source>
        <dbReference type="PROSITE" id="PS51198"/>
    </source>
</evidence>
<dbReference type="GO" id="GO:0003677">
    <property type="term" value="F:DNA binding"/>
    <property type="evidence" value="ECO:0007669"/>
    <property type="project" value="InterPro"/>
</dbReference>
<dbReference type="InterPro" id="IPR014017">
    <property type="entry name" value="DNA_helicase_UvrD-like_C"/>
</dbReference>
<dbReference type="GO" id="GO:0005829">
    <property type="term" value="C:cytosol"/>
    <property type="evidence" value="ECO:0007669"/>
    <property type="project" value="TreeGrafter"/>
</dbReference>
<evidence type="ECO:0000256" key="10">
    <source>
        <dbReference type="PROSITE-ProRule" id="PRU00560"/>
    </source>
</evidence>
<dbReference type="Pfam" id="PF00580">
    <property type="entry name" value="UvrD-helicase"/>
    <property type="match status" value="1"/>
</dbReference>
<dbReference type="HOGENOM" id="CLU_010312_4_1_9"/>
<dbReference type="NCBIfam" id="NF041464">
    <property type="entry name" value="HelD_BACSU"/>
    <property type="match status" value="1"/>
</dbReference>
<organism evidence="12 13">
    <name type="scientific">Enterococcus phoeniculicola ATCC BAA-412</name>
    <dbReference type="NCBI Taxonomy" id="1158610"/>
    <lineage>
        <taxon>Bacteria</taxon>
        <taxon>Bacillati</taxon>
        <taxon>Bacillota</taxon>
        <taxon>Bacilli</taxon>
        <taxon>Lactobacillales</taxon>
        <taxon>Enterococcaceae</taxon>
        <taxon>Enterococcus</taxon>
    </lineage>
</organism>
<dbReference type="InterPro" id="IPR014016">
    <property type="entry name" value="UvrD-like_ATP-bd"/>
</dbReference>
<evidence type="ECO:0000256" key="5">
    <source>
        <dbReference type="ARBA" id="ARBA00022840"/>
    </source>
</evidence>
<gene>
    <name evidence="12" type="ORF">UC3_00601</name>
</gene>
<dbReference type="eggNOG" id="COG3973">
    <property type="taxonomic scope" value="Bacteria"/>
</dbReference>
<dbReference type="EMBL" id="AJAT01000008">
    <property type="protein sequence ID" value="EOL47598.1"/>
    <property type="molecule type" value="Genomic_DNA"/>
</dbReference>
<protein>
    <recommendedName>
        <fullName evidence="8">DNA 3'-5' helicase</fullName>
        <ecNumber evidence="8">5.6.2.4</ecNumber>
    </recommendedName>
</protein>
<dbReference type="GO" id="GO:0043138">
    <property type="term" value="F:3'-5' DNA helicase activity"/>
    <property type="evidence" value="ECO:0007669"/>
    <property type="project" value="UniProtKB-EC"/>
</dbReference>
<dbReference type="PATRIC" id="fig|1158610.3.peg.575"/>
<dbReference type="GO" id="GO:0005524">
    <property type="term" value="F:ATP binding"/>
    <property type="evidence" value="ECO:0007669"/>
    <property type="project" value="UniProtKB-UniRule"/>
</dbReference>
<keyword evidence="5 10" id="KW-0067">ATP-binding</keyword>
<evidence type="ECO:0000256" key="7">
    <source>
        <dbReference type="ARBA" id="ARBA00034617"/>
    </source>
</evidence>
<proteinExistence type="inferred from homology"/>
<dbReference type="Pfam" id="PF13361">
    <property type="entry name" value="UvrD_C"/>
    <property type="match status" value="1"/>
</dbReference>
<dbReference type="RefSeq" id="WP_010767274.1">
    <property type="nucleotide sequence ID" value="NZ_ASWE01000004.1"/>
</dbReference>
<keyword evidence="3 10" id="KW-0378">Hydrolase</keyword>
<dbReference type="GO" id="GO:0016887">
    <property type="term" value="F:ATP hydrolysis activity"/>
    <property type="evidence" value="ECO:0007669"/>
    <property type="project" value="RHEA"/>
</dbReference>
<comment type="catalytic activity">
    <reaction evidence="9">
        <text>ATP + H2O = ADP + phosphate + H(+)</text>
        <dbReference type="Rhea" id="RHEA:13065"/>
        <dbReference type="ChEBI" id="CHEBI:15377"/>
        <dbReference type="ChEBI" id="CHEBI:15378"/>
        <dbReference type="ChEBI" id="CHEBI:30616"/>
        <dbReference type="ChEBI" id="CHEBI:43474"/>
        <dbReference type="ChEBI" id="CHEBI:456216"/>
        <dbReference type="EC" id="5.6.2.4"/>
    </reaction>
</comment>
<accession>R3U2J9</accession>
<evidence type="ECO:0000313" key="12">
    <source>
        <dbReference type="EMBL" id="EOL47598.1"/>
    </source>
</evidence>
<dbReference type="PROSITE" id="PS51198">
    <property type="entry name" value="UVRD_HELICASE_ATP_BIND"/>
    <property type="match status" value="1"/>
</dbReference>
<sequence>MNEKQLEQQHVTDTISLINMEKQLLLQQKNKASKDMEQQAKETSDYKIRTGSNESFYESVIEYRQHEQELLIKYNSLAAQEKRIKTLTTMSDSPYFARIDFKEEAEVETLYLGIASLRDKEEETIIIDWRAPIANLYYEGELGEAYYEAVGEQLHVDLLLKRQFKIKEGTILSMVDTSEAINDDFLLEILDEASSTRMKNIVATIQKSQNQIIRDSQSKVMLIEGIAGSGKTSALLQRVAFILYHNRKWLDSEQVLLFSPNHLFTEYISTVLPSLGESGIPTQTFRSYIEQLLPMLSLKEEVNREELFLSGDENQIERMKSGLHLVKRMARYTSAITDFGPLFRDLKLDGRIILSKEKIRGWYQETNTQLPMYQRMVLLQTKLLRKLGGLQNDERRQPWVKERVDTLIEEIFENDPNMDYTEEKEKKLRKKIAKQVVEKKFKKIERMIHRFRFVNSQKQYLHFLQNVPQNVLDEKGISQDQWLHSIKALRKDLINKEIPQEDAVLFFLLMKNLHPVDVEQKARYIFVDEMQDFAPAQVALLRQLYPKANMTFCGDLNQKVFGNETIVTSIDQLFPQQPVTRFQLTTSYRSTKEITDFANHFLSQDDRVQTTTRFGKLPTIIKSKTPNHALNWLVNHLTKTKEQAKYWRTAIICKTKAECLSLYEQLSEFLHYDVQVIIDEDDFMKRQLLIIPAYLAKGLEFDRVFAWNVNADTFSTDQDKLILYTICTRAMHELTLLSSEHPSALLNNVEDSLADVIQI</sequence>
<dbReference type="InterPro" id="IPR013986">
    <property type="entry name" value="DExx_box_DNA_helicase_dom_sf"/>
</dbReference>
<evidence type="ECO:0000256" key="3">
    <source>
        <dbReference type="ARBA" id="ARBA00022801"/>
    </source>
</evidence>
<comment type="catalytic activity">
    <reaction evidence="7">
        <text>Couples ATP hydrolysis with the unwinding of duplex DNA by translocating in the 3'-5' direction.</text>
        <dbReference type="EC" id="5.6.2.4"/>
    </reaction>
</comment>
<dbReference type="AlphaFoldDB" id="R3U2J9"/>
<name>R3U2J9_9ENTE</name>
<keyword evidence="13" id="KW-1185">Reference proteome</keyword>
<evidence type="ECO:0000256" key="1">
    <source>
        <dbReference type="ARBA" id="ARBA00009922"/>
    </source>
</evidence>
<evidence type="ECO:0000256" key="2">
    <source>
        <dbReference type="ARBA" id="ARBA00022741"/>
    </source>
</evidence>
<dbReference type="STRING" id="154621.RV11_GL000401"/>
<keyword evidence="6" id="KW-0413">Isomerase</keyword>
<evidence type="ECO:0000256" key="9">
    <source>
        <dbReference type="ARBA" id="ARBA00048988"/>
    </source>
</evidence>
<comment type="similarity">
    <text evidence="1">Belongs to the helicase family. UvrD subfamily.</text>
</comment>
<dbReference type="InterPro" id="IPR048228">
    <property type="entry name" value="HelD_bacillota"/>
</dbReference>
<evidence type="ECO:0000313" key="13">
    <source>
        <dbReference type="Proteomes" id="UP000013785"/>
    </source>
</evidence>
<evidence type="ECO:0000256" key="6">
    <source>
        <dbReference type="ARBA" id="ARBA00023235"/>
    </source>
</evidence>
<dbReference type="InterPro" id="IPR000212">
    <property type="entry name" value="DNA_helicase_UvrD/REP"/>
</dbReference>
<dbReference type="EC" id="5.6.2.4" evidence="8"/>
<keyword evidence="2 10" id="KW-0547">Nucleotide-binding</keyword>
<dbReference type="Gene3D" id="3.40.50.300">
    <property type="entry name" value="P-loop containing nucleotide triphosphate hydrolases"/>
    <property type="match status" value="3"/>
</dbReference>
<dbReference type="SUPFAM" id="SSF52540">
    <property type="entry name" value="P-loop containing nucleoside triphosphate hydrolases"/>
    <property type="match status" value="1"/>
</dbReference>
<dbReference type="PANTHER" id="PTHR11070:SF17">
    <property type="entry name" value="DNA HELICASE IV"/>
    <property type="match status" value="1"/>
</dbReference>
<evidence type="ECO:0000256" key="8">
    <source>
        <dbReference type="ARBA" id="ARBA00034808"/>
    </source>
</evidence>
<dbReference type="InterPro" id="IPR027417">
    <property type="entry name" value="P-loop_NTPase"/>
</dbReference>
<dbReference type="PANTHER" id="PTHR11070">
    <property type="entry name" value="UVRD / RECB / PCRA DNA HELICASE FAMILY MEMBER"/>
    <property type="match status" value="1"/>
</dbReference>
<feature type="domain" description="UvrD-like helicase ATP-binding" evidence="11">
    <location>
        <begin position="204"/>
        <end position="591"/>
    </location>
</feature>
<dbReference type="Proteomes" id="UP000013785">
    <property type="component" value="Unassembled WGS sequence"/>
</dbReference>
<feature type="binding site" evidence="10">
    <location>
        <begin position="225"/>
        <end position="232"/>
    </location>
    <ligand>
        <name>ATP</name>
        <dbReference type="ChEBI" id="CHEBI:30616"/>
    </ligand>
</feature>
<reference evidence="12 13" key="1">
    <citation type="submission" date="2013-02" db="EMBL/GenBank/DDBJ databases">
        <title>The Genome Sequence of Enterococcus phoeniculicola BAA-412.</title>
        <authorList>
            <consortium name="The Broad Institute Genome Sequencing Platform"/>
            <consortium name="The Broad Institute Genome Sequencing Center for Infectious Disease"/>
            <person name="Earl A.M."/>
            <person name="Gilmore M.S."/>
            <person name="Lebreton F."/>
            <person name="Walker B."/>
            <person name="Young S.K."/>
            <person name="Zeng Q."/>
            <person name="Gargeya S."/>
            <person name="Fitzgerald M."/>
            <person name="Haas B."/>
            <person name="Abouelleil A."/>
            <person name="Alvarado L."/>
            <person name="Arachchi H.M."/>
            <person name="Berlin A.M."/>
            <person name="Chapman S.B."/>
            <person name="Dewar J."/>
            <person name="Goldberg J."/>
            <person name="Griggs A."/>
            <person name="Gujja S."/>
            <person name="Hansen M."/>
            <person name="Howarth C."/>
            <person name="Imamovic A."/>
            <person name="Larimer J."/>
            <person name="McCowan C."/>
            <person name="Murphy C."/>
            <person name="Neiman D."/>
            <person name="Pearson M."/>
            <person name="Priest M."/>
            <person name="Roberts A."/>
            <person name="Saif S."/>
            <person name="Shea T."/>
            <person name="Sisk P."/>
            <person name="Sykes S."/>
            <person name="Wortman J."/>
            <person name="Nusbaum C."/>
            <person name="Birren B."/>
        </authorList>
    </citation>
    <scope>NUCLEOTIDE SEQUENCE [LARGE SCALE GENOMIC DNA]</scope>
    <source>
        <strain evidence="12 13">ATCC BAA-412</strain>
    </source>
</reference>
<keyword evidence="4 10" id="KW-0347">Helicase</keyword>
<evidence type="ECO:0000256" key="4">
    <source>
        <dbReference type="ARBA" id="ARBA00022806"/>
    </source>
</evidence>
<dbReference type="Gene3D" id="1.10.10.160">
    <property type="match status" value="1"/>
</dbReference>
<comment type="caution">
    <text evidence="12">The sequence shown here is derived from an EMBL/GenBank/DDBJ whole genome shotgun (WGS) entry which is preliminary data.</text>
</comment>
<dbReference type="GO" id="GO:0000725">
    <property type="term" value="P:recombinational repair"/>
    <property type="evidence" value="ECO:0007669"/>
    <property type="project" value="TreeGrafter"/>
</dbReference>